<accession>A0A9D1TQA3</accession>
<organism evidence="2 3">
    <name type="scientific">Candidatus Desulfovibrio intestinipullorum</name>
    <dbReference type="NCBI Taxonomy" id="2838536"/>
    <lineage>
        <taxon>Bacteria</taxon>
        <taxon>Pseudomonadati</taxon>
        <taxon>Thermodesulfobacteriota</taxon>
        <taxon>Desulfovibrionia</taxon>
        <taxon>Desulfovibrionales</taxon>
        <taxon>Desulfovibrionaceae</taxon>
        <taxon>Desulfovibrio</taxon>
    </lineage>
</organism>
<dbReference type="Gene3D" id="1.20.120.160">
    <property type="entry name" value="HPT domain"/>
    <property type="match status" value="1"/>
</dbReference>
<dbReference type="SUPFAM" id="SSF47226">
    <property type="entry name" value="Histidine-containing phosphotransfer domain, HPT domain"/>
    <property type="match status" value="1"/>
</dbReference>
<name>A0A9D1TQA3_9BACT</name>
<protein>
    <submittedName>
        <fullName evidence="2">Hpt domain-containing protein</fullName>
    </submittedName>
</protein>
<gene>
    <name evidence="2" type="ORF">H9894_06925</name>
</gene>
<dbReference type="EMBL" id="DXHV01000063">
    <property type="protein sequence ID" value="HIW00907.1"/>
    <property type="molecule type" value="Genomic_DNA"/>
</dbReference>
<evidence type="ECO:0000313" key="3">
    <source>
        <dbReference type="Proteomes" id="UP000886752"/>
    </source>
</evidence>
<dbReference type="InterPro" id="IPR008207">
    <property type="entry name" value="Sig_transdc_His_kin_Hpt_dom"/>
</dbReference>
<feature type="domain" description="HPt" evidence="1">
    <location>
        <begin position="44"/>
        <end position="103"/>
    </location>
</feature>
<dbReference type="Pfam" id="PF01627">
    <property type="entry name" value="Hpt"/>
    <property type="match status" value="1"/>
</dbReference>
<dbReference type="Proteomes" id="UP000886752">
    <property type="component" value="Unassembled WGS sequence"/>
</dbReference>
<reference evidence="2" key="1">
    <citation type="journal article" date="2021" name="PeerJ">
        <title>Extensive microbial diversity within the chicken gut microbiome revealed by metagenomics and culture.</title>
        <authorList>
            <person name="Gilroy R."/>
            <person name="Ravi A."/>
            <person name="Getino M."/>
            <person name="Pursley I."/>
            <person name="Horton D.L."/>
            <person name="Alikhan N.F."/>
            <person name="Baker D."/>
            <person name="Gharbi K."/>
            <person name="Hall N."/>
            <person name="Watson M."/>
            <person name="Adriaenssens E.M."/>
            <person name="Foster-Nyarko E."/>
            <person name="Jarju S."/>
            <person name="Secka A."/>
            <person name="Antonio M."/>
            <person name="Oren A."/>
            <person name="Chaudhuri R.R."/>
            <person name="La Ragione R."/>
            <person name="Hildebrand F."/>
            <person name="Pallen M.J."/>
        </authorList>
    </citation>
    <scope>NUCLEOTIDE SEQUENCE</scope>
    <source>
        <strain evidence="2">ChiHecec2B26-446</strain>
    </source>
</reference>
<dbReference type="GO" id="GO:0004672">
    <property type="term" value="F:protein kinase activity"/>
    <property type="evidence" value="ECO:0007669"/>
    <property type="project" value="UniProtKB-ARBA"/>
</dbReference>
<comment type="caution">
    <text evidence="2">The sequence shown here is derived from an EMBL/GenBank/DDBJ whole genome shotgun (WGS) entry which is preliminary data.</text>
</comment>
<sequence>METARRDLLMNAGIDVDDLVARCMDNVPLAERLLQKFSLDGNYRALCQAVQDGDRDKALQAAHGLKGVCGNLSMTTLHALLTEQVLAMRSGDWEKAEHLMPEIVRKHEEVTVALQKAFS</sequence>
<dbReference type="InterPro" id="IPR036641">
    <property type="entry name" value="HPT_dom_sf"/>
</dbReference>
<evidence type="ECO:0000259" key="1">
    <source>
        <dbReference type="Pfam" id="PF01627"/>
    </source>
</evidence>
<evidence type="ECO:0000313" key="2">
    <source>
        <dbReference type="EMBL" id="HIW00907.1"/>
    </source>
</evidence>
<dbReference type="AlphaFoldDB" id="A0A9D1TQA3"/>
<proteinExistence type="predicted"/>
<reference evidence="2" key="2">
    <citation type="submission" date="2021-04" db="EMBL/GenBank/DDBJ databases">
        <authorList>
            <person name="Gilroy R."/>
        </authorList>
    </citation>
    <scope>NUCLEOTIDE SEQUENCE</scope>
    <source>
        <strain evidence="2">ChiHecec2B26-446</strain>
    </source>
</reference>
<dbReference type="GO" id="GO:0000160">
    <property type="term" value="P:phosphorelay signal transduction system"/>
    <property type="evidence" value="ECO:0007669"/>
    <property type="project" value="InterPro"/>
</dbReference>